<proteinExistence type="predicted"/>
<reference evidence="1 2" key="1">
    <citation type="submission" date="2016-08" db="EMBL/GenBank/DDBJ databases">
        <authorList>
            <person name="Seilhamer J.J."/>
        </authorList>
    </citation>
    <scope>NUCLEOTIDE SEQUENCE [LARGE SCALE GENOMIC DNA]</scope>
    <source>
        <strain evidence="1">M3/6</strain>
    </source>
</reference>
<dbReference type="KEGG" id="psac:PSM36_1407"/>
<gene>
    <name evidence="1" type="ORF">PSM36_1407</name>
</gene>
<dbReference type="PANTHER" id="PTHR42990:SF1">
    <property type="entry name" value="AAA+ ATPASE DOMAIN-CONTAINING PROTEIN"/>
    <property type="match status" value="1"/>
</dbReference>
<accession>A0A1R3T2H4</accession>
<dbReference type="EMBL" id="LT605205">
    <property type="protein sequence ID" value="SCD20229.1"/>
    <property type="molecule type" value="Genomic_DNA"/>
</dbReference>
<name>A0A1R3T2H4_9BACT</name>
<dbReference type="Proteomes" id="UP000187464">
    <property type="component" value="Chromosome I"/>
</dbReference>
<organism evidence="1 2">
    <name type="scientific">Proteiniphilum saccharofermentans</name>
    <dbReference type="NCBI Taxonomy" id="1642647"/>
    <lineage>
        <taxon>Bacteria</taxon>
        <taxon>Pseudomonadati</taxon>
        <taxon>Bacteroidota</taxon>
        <taxon>Bacteroidia</taxon>
        <taxon>Bacteroidales</taxon>
        <taxon>Dysgonomonadaceae</taxon>
        <taxon>Proteiniphilum</taxon>
    </lineage>
</organism>
<protein>
    <submittedName>
        <fullName evidence="1">Uncharacterized protein</fullName>
    </submittedName>
</protein>
<dbReference type="STRING" id="1642647.PSM36_1407"/>
<keyword evidence="2" id="KW-1185">Reference proteome</keyword>
<dbReference type="PANTHER" id="PTHR42990">
    <property type="entry name" value="ATPASE"/>
    <property type="match status" value="1"/>
</dbReference>
<sequence length="97" mass="11470">MQFSRNMDSLYQKQQQLLARTNVSFKRYMYGKIPWNDRMVVSSVVGDFKIAQYTFEVGGRSKTQEQIKNRPNAFIVKDNIEYGYKNVIPLWAFGLNY</sequence>
<dbReference type="AlphaFoldDB" id="A0A1R3T2H4"/>
<evidence type="ECO:0000313" key="2">
    <source>
        <dbReference type="Proteomes" id="UP000187464"/>
    </source>
</evidence>
<evidence type="ECO:0000313" key="1">
    <source>
        <dbReference type="EMBL" id="SCD20229.1"/>
    </source>
</evidence>